<dbReference type="EMBL" id="PGCJ01000133">
    <property type="protein sequence ID" value="PLW44876.1"/>
    <property type="molecule type" value="Genomic_DNA"/>
</dbReference>
<comment type="similarity">
    <text evidence="2 5">Belongs to the glycosyltransferase 10 family.</text>
</comment>
<dbReference type="Proteomes" id="UP000235388">
    <property type="component" value="Unassembled WGS sequence"/>
</dbReference>
<evidence type="ECO:0000256" key="4">
    <source>
        <dbReference type="ARBA" id="ARBA00022679"/>
    </source>
</evidence>
<dbReference type="GO" id="GO:0032580">
    <property type="term" value="C:Golgi cisterna membrane"/>
    <property type="evidence" value="ECO:0007669"/>
    <property type="project" value="UniProtKB-SubCell"/>
</dbReference>
<dbReference type="InterPro" id="IPR055270">
    <property type="entry name" value="Glyco_tran_10_C"/>
</dbReference>
<reference evidence="7 8" key="1">
    <citation type="submission" date="2017-11" db="EMBL/GenBank/DDBJ databases">
        <title>De novo assembly and phasing of dikaryotic genomes from two isolates of Puccinia coronata f. sp. avenae, the causal agent of oat crown rust.</title>
        <authorList>
            <person name="Miller M.E."/>
            <person name="Zhang Y."/>
            <person name="Omidvar V."/>
            <person name="Sperschneider J."/>
            <person name="Schwessinger B."/>
            <person name="Raley C."/>
            <person name="Palmer J.M."/>
            <person name="Garnica D."/>
            <person name="Upadhyaya N."/>
            <person name="Rathjen J."/>
            <person name="Taylor J.M."/>
            <person name="Park R.F."/>
            <person name="Dodds P.N."/>
            <person name="Hirsch C.D."/>
            <person name="Kianian S.F."/>
            <person name="Figueroa M."/>
        </authorList>
    </citation>
    <scope>NUCLEOTIDE SEQUENCE [LARGE SCALE GENOMIC DNA]</scope>
    <source>
        <strain evidence="7">12NC29</strain>
    </source>
</reference>
<dbReference type="InterPro" id="IPR038577">
    <property type="entry name" value="GT10-like_C_sf"/>
</dbReference>
<keyword evidence="5" id="KW-0812">Transmembrane</keyword>
<comment type="pathway">
    <text evidence="1">Protein modification; protein glycosylation.</text>
</comment>
<keyword evidence="5" id="KW-0472">Membrane</keyword>
<evidence type="ECO:0000256" key="3">
    <source>
        <dbReference type="ARBA" id="ARBA00022676"/>
    </source>
</evidence>
<comment type="caution">
    <text evidence="7">The sequence shown here is derived from an EMBL/GenBank/DDBJ whole genome shotgun (WGS) entry which is preliminary data.</text>
</comment>
<feature type="domain" description="Fucosyltransferase C-terminal" evidence="6">
    <location>
        <begin position="249"/>
        <end position="444"/>
    </location>
</feature>
<evidence type="ECO:0000256" key="1">
    <source>
        <dbReference type="ARBA" id="ARBA00004922"/>
    </source>
</evidence>
<evidence type="ECO:0000256" key="2">
    <source>
        <dbReference type="ARBA" id="ARBA00008919"/>
    </source>
</evidence>
<dbReference type="InterPro" id="IPR001503">
    <property type="entry name" value="Glyco_trans_10"/>
</dbReference>
<dbReference type="Gene3D" id="3.40.50.11660">
    <property type="entry name" value="Glycosyl transferase family 10, C-terminal domain"/>
    <property type="match status" value="1"/>
</dbReference>
<sequence length="464" mass="53017">MDVPKQGFIRALSPLQFVKDLLSHRPARIEYEKIPSSKAGNSMEAITEQQIPLYHGPQRMSARARYFEKRRWRTFSLATILIVTAVFVLIAWRRAQPAKGTTLQPIRTNATILQSIKTNGTWIEPIKIHFKAISQKYSDVECDTPVKIVADEAEAQVVIWSSANSGVNISEYDGEKLRRQKPGQIHGFWSLENEEYYPEIKKAREDLAAGDAGAFDFGVTYKTTSDFPIPYAYSFIDFRKVALPFESRRQDKMAAAFISNCSPMNNRTSILQSLIDLLPGQIDSFGGCLGNADADEVIKKLDLNPVIPGQEHQKLSPWNEKMSIIGRYKFTIAFENANEEDYVTEKYYQALSAGSIPIHLGQTTDQFEKFKPSPNSALNVAEFKSVEELANRIKQLSNDRASYESMLDWKTQPFPQRFNEILEWGKVSEACRIGKFLRKKWRNPHALKQERYDSFYQRLNLTTS</sequence>
<dbReference type="PANTHER" id="PTHR11929">
    <property type="entry name" value="ALPHA- 1,3 -FUCOSYLTRANSFERASE"/>
    <property type="match status" value="1"/>
</dbReference>
<proteinExistence type="inferred from homology"/>
<dbReference type="SUPFAM" id="SSF53756">
    <property type="entry name" value="UDP-Glycosyltransferase/glycogen phosphorylase"/>
    <property type="match status" value="1"/>
</dbReference>
<comment type="subcellular location">
    <subcellularLocation>
        <location evidence="5">Golgi apparatus</location>
        <location evidence="5">Golgi stack membrane</location>
        <topology evidence="5">Single-pass type II membrane protein</topology>
    </subcellularLocation>
</comment>
<organism evidence="7 8">
    <name type="scientific">Puccinia coronata f. sp. avenae</name>
    <dbReference type="NCBI Taxonomy" id="200324"/>
    <lineage>
        <taxon>Eukaryota</taxon>
        <taxon>Fungi</taxon>
        <taxon>Dikarya</taxon>
        <taxon>Basidiomycota</taxon>
        <taxon>Pucciniomycotina</taxon>
        <taxon>Pucciniomycetes</taxon>
        <taxon>Pucciniales</taxon>
        <taxon>Pucciniaceae</taxon>
        <taxon>Puccinia</taxon>
    </lineage>
</organism>
<evidence type="ECO:0000256" key="5">
    <source>
        <dbReference type="RuleBase" id="RU003832"/>
    </source>
</evidence>
<gene>
    <name evidence="7" type="ORF">PCANC_10786</name>
</gene>
<protein>
    <recommendedName>
        <fullName evidence="5">Fucosyltransferase</fullName>
        <ecNumber evidence="5">2.4.1.-</ecNumber>
    </recommendedName>
</protein>
<dbReference type="Pfam" id="PF00852">
    <property type="entry name" value="Glyco_transf_10"/>
    <property type="match status" value="1"/>
</dbReference>
<evidence type="ECO:0000259" key="6">
    <source>
        <dbReference type="Pfam" id="PF00852"/>
    </source>
</evidence>
<dbReference type="UniPathway" id="UPA00378"/>
<accession>A0A2N5V4P4</accession>
<feature type="transmembrane region" description="Helical" evidence="5">
    <location>
        <begin position="72"/>
        <end position="92"/>
    </location>
</feature>
<dbReference type="PANTHER" id="PTHR11929:SF220">
    <property type="entry name" value="FUCOSYLTRANSFERASE"/>
    <property type="match status" value="1"/>
</dbReference>
<dbReference type="OrthoDB" id="427096at2759"/>
<keyword evidence="5" id="KW-1133">Transmembrane helix</keyword>
<keyword evidence="5" id="KW-0333">Golgi apparatus</keyword>
<keyword evidence="8" id="KW-1185">Reference proteome</keyword>
<dbReference type="STRING" id="200324.A0A2N5V4P4"/>
<dbReference type="GO" id="GO:0008417">
    <property type="term" value="F:fucosyltransferase activity"/>
    <property type="evidence" value="ECO:0007669"/>
    <property type="project" value="InterPro"/>
</dbReference>
<keyword evidence="4 5" id="KW-0808">Transferase</keyword>
<dbReference type="AlphaFoldDB" id="A0A2N5V4P4"/>
<dbReference type="EC" id="2.4.1.-" evidence="5"/>
<keyword evidence="3 5" id="KW-0328">Glycosyltransferase</keyword>
<name>A0A2N5V4P4_9BASI</name>
<evidence type="ECO:0000313" key="8">
    <source>
        <dbReference type="Proteomes" id="UP000235388"/>
    </source>
</evidence>
<evidence type="ECO:0000313" key="7">
    <source>
        <dbReference type="EMBL" id="PLW44876.1"/>
    </source>
</evidence>